<dbReference type="PANTHER" id="PTHR44591">
    <property type="entry name" value="STRESS RESPONSE REGULATOR PROTEIN 1"/>
    <property type="match status" value="1"/>
</dbReference>
<dbReference type="OrthoDB" id="9802155at2"/>
<dbReference type="PANTHER" id="PTHR44591:SF3">
    <property type="entry name" value="RESPONSE REGULATORY DOMAIN-CONTAINING PROTEIN"/>
    <property type="match status" value="1"/>
</dbReference>
<evidence type="ECO:0000259" key="3">
    <source>
        <dbReference type="PROSITE" id="PS50110"/>
    </source>
</evidence>
<organism evidence="4 5">
    <name type="scientific">Sandaracinus amylolyticus</name>
    <dbReference type="NCBI Taxonomy" id="927083"/>
    <lineage>
        <taxon>Bacteria</taxon>
        <taxon>Pseudomonadati</taxon>
        <taxon>Myxococcota</taxon>
        <taxon>Polyangia</taxon>
        <taxon>Polyangiales</taxon>
        <taxon>Sandaracinaceae</taxon>
        <taxon>Sandaracinus</taxon>
    </lineage>
</organism>
<feature type="modified residue" description="4-aspartylphosphate" evidence="2">
    <location>
        <position position="59"/>
    </location>
</feature>
<dbReference type="KEGG" id="samy:DB32_001157"/>
<dbReference type="Gene3D" id="3.40.50.2300">
    <property type="match status" value="1"/>
</dbReference>
<dbReference type="EMBL" id="CP011125">
    <property type="protein sequence ID" value="AKF04008.1"/>
    <property type="molecule type" value="Genomic_DNA"/>
</dbReference>
<evidence type="ECO:0000313" key="4">
    <source>
        <dbReference type="EMBL" id="AKF04008.1"/>
    </source>
</evidence>
<keyword evidence="5" id="KW-1185">Reference proteome</keyword>
<dbReference type="STRING" id="927083.DB32_001157"/>
<dbReference type="AlphaFoldDB" id="A0A0F6W0A4"/>
<evidence type="ECO:0000256" key="2">
    <source>
        <dbReference type="PROSITE-ProRule" id="PRU00169"/>
    </source>
</evidence>
<evidence type="ECO:0000313" key="5">
    <source>
        <dbReference type="Proteomes" id="UP000034883"/>
    </source>
</evidence>
<proteinExistence type="predicted"/>
<dbReference type="Proteomes" id="UP000034883">
    <property type="component" value="Chromosome"/>
</dbReference>
<dbReference type="InterPro" id="IPR050595">
    <property type="entry name" value="Bact_response_regulator"/>
</dbReference>
<dbReference type="SUPFAM" id="SSF52172">
    <property type="entry name" value="CheY-like"/>
    <property type="match status" value="1"/>
</dbReference>
<dbReference type="GO" id="GO:0008168">
    <property type="term" value="F:methyltransferase activity"/>
    <property type="evidence" value="ECO:0007669"/>
    <property type="project" value="UniProtKB-KW"/>
</dbReference>
<dbReference type="Pfam" id="PF00072">
    <property type="entry name" value="Response_reg"/>
    <property type="match status" value="1"/>
</dbReference>
<keyword evidence="1 2" id="KW-0597">Phosphoprotein</keyword>
<dbReference type="InterPro" id="IPR001789">
    <property type="entry name" value="Sig_transdc_resp-reg_receiver"/>
</dbReference>
<dbReference type="SMART" id="SM00448">
    <property type="entry name" value="REC"/>
    <property type="match status" value="1"/>
</dbReference>
<keyword evidence="4" id="KW-0808">Transferase</keyword>
<reference evidence="4 5" key="1">
    <citation type="submission" date="2015-03" db="EMBL/GenBank/DDBJ databases">
        <title>Genome assembly of Sandaracinus amylolyticus DSM 53668.</title>
        <authorList>
            <person name="Sharma G."/>
            <person name="Subramanian S."/>
        </authorList>
    </citation>
    <scope>NUCLEOTIDE SEQUENCE [LARGE SCALE GENOMIC DNA]</scope>
    <source>
        <strain evidence="4 5">DSM 53668</strain>
    </source>
</reference>
<dbReference type="RefSeq" id="WP_053231407.1">
    <property type="nucleotide sequence ID" value="NZ_CP011125.1"/>
</dbReference>
<protein>
    <submittedName>
        <fullName evidence="4">Chemotaxis protein methyltransferase CheR</fullName>
    </submittedName>
</protein>
<name>A0A0F6W0A4_9BACT</name>
<dbReference type="GO" id="GO:0032259">
    <property type="term" value="P:methylation"/>
    <property type="evidence" value="ECO:0007669"/>
    <property type="project" value="UniProtKB-KW"/>
</dbReference>
<dbReference type="InterPro" id="IPR011006">
    <property type="entry name" value="CheY-like_superfamily"/>
</dbReference>
<keyword evidence="4" id="KW-0489">Methyltransferase</keyword>
<evidence type="ECO:0000256" key="1">
    <source>
        <dbReference type="ARBA" id="ARBA00022553"/>
    </source>
</evidence>
<sequence length="144" mass="15944">MLRTARSPLRVLVVEDNEDIADMLALLLERWGHEVTLRRDGRSGLAAGLAGAFDLALLDLGLPELDGFELARQLRAARGAESPVLIAVSGYAQPEDVEEARRAGFDRHVAKPVSERGIRSLLRMARRKKDRNATISIDAEEFRT</sequence>
<dbReference type="GO" id="GO:0000160">
    <property type="term" value="P:phosphorelay signal transduction system"/>
    <property type="evidence" value="ECO:0007669"/>
    <property type="project" value="InterPro"/>
</dbReference>
<feature type="domain" description="Response regulatory" evidence="3">
    <location>
        <begin position="10"/>
        <end position="126"/>
    </location>
</feature>
<dbReference type="PROSITE" id="PS50110">
    <property type="entry name" value="RESPONSE_REGULATORY"/>
    <property type="match status" value="1"/>
</dbReference>
<accession>A0A0F6W0A4</accession>
<gene>
    <name evidence="4" type="ORF">DB32_001157</name>
</gene>